<gene>
    <name evidence="2" type="ORF">HAX54_052954</name>
</gene>
<accession>A0ABS8T0Q4</accession>
<feature type="region of interest" description="Disordered" evidence="1">
    <location>
        <begin position="15"/>
        <end position="41"/>
    </location>
</feature>
<evidence type="ECO:0000313" key="3">
    <source>
        <dbReference type="Proteomes" id="UP000823775"/>
    </source>
</evidence>
<evidence type="ECO:0000313" key="2">
    <source>
        <dbReference type="EMBL" id="MCD7464538.1"/>
    </source>
</evidence>
<name>A0ABS8T0Q4_DATST</name>
<keyword evidence="3" id="KW-1185">Reference proteome</keyword>
<sequence>MDRVVGVVHQRWRTSTGERAAAREGGGASMTEVSCSSSPSSLPSSKTVAFRIRAHNDHEKMGNEVAIFVMTRVISANAALEICESGVLPGPPCNDRKPWCFGDCQKKYGQDFTDAECVFKGHDSVCVCFYKSEKPCPPH</sequence>
<organism evidence="2 3">
    <name type="scientific">Datura stramonium</name>
    <name type="common">Jimsonweed</name>
    <name type="synonym">Common thornapple</name>
    <dbReference type="NCBI Taxonomy" id="4076"/>
    <lineage>
        <taxon>Eukaryota</taxon>
        <taxon>Viridiplantae</taxon>
        <taxon>Streptophyta</taxon>
        <taxon>Embryophyta</taxon>
        <taxon>Tracheophyta</taxon>
        <taxon>Spermatophyta</taxon>
        <taxon>Magnoliopsida</taxon>
        <taxon>eudicotyledons</taxon>
        <taxon>Gunneridae</taxon>
        <taxon>Pentapetalae</taxon>
        <taxon>asterids</taxon>
        <taxon>lamiids</taxon>
        <taxon>Solanales</taxon>
        <taxon>Solanaceae</taxon>
        <taxon>Solanoideae</taxon>
        <taxon>Datureae</taxon>
        <taxon>Datura</taxon>
    </lineage>
</organism>
<proteinExistence type="predicted"/>
<reference evidence="2 3" key="1">
    <citation type="journal article" date="2021" name="BMC Genomics">
        <title>Datura genome reveals duplications of psychoactive alkaloid biosynthetic genes and high mutation rate following tissue culture.</title>
        <authorList>
            <person name="Rajewski A."/>
            <person name="Carter-House D."/>
            <person name="Stajich J."/>
            <person name="Litt A."/>
        </authorList>
    </citation>
    <scope>NUCLEOTIDE SEQUENCE [LARGE SCALE GENOMIC DNA]</scope>
    <source>
        <strain evidence="2">AR-01</strain>
    </source>
</reference>
<evidence type="ECO:0000256" key="1">
    <source>
        <dbReference type="SAM" id="MobiDB-lite"/>
    </source>
</evidence>
<protein>
    <submittedName>
        <fullName evidence="2">Uncharacterized protein</fullName>
    </submittedName>
</protein>
<comment type="caution">
    <text evidence="2">The sequence shown here is derived from an EMBL/GenBank/DDBJ whole genome shotgun (WGS) entry which is preliminary data.</text>
</comment>
<dbReference type="EMBL" id="JACEIK010000974">
    <property type="protein sequence ID" value="MCD7464538.1"/>
    <property type="molecule type" value="Genomic_DNA"/>
</dbReference>
<dbReference type="Proteomes" id="UP000823775">
    <property type="component" value="Unassembled WGS sequence"/>
</dbReference>